<evidence type="ECO:0000313" key="1">
    <source>
        <dbReference type="EMBL" id="APW61726.1"/>
    </source>
</evidence>
<evidence type="ECO:0008006" key="3">
    <source>
        <dbReference type="Google" id="ProtNLM"/>
    </source>
</evidence>
<sequence length="210" mass="22099">MRQVAWLVCLASSVVLGGIGRAHASPLKLQIWGNAHNLQILPNDPVTIDVTDGFSGFTRSGGQILQHGSDSENWQKPVDSAMQIWASLSDGDRTLAWAQFSAPVEGSLSYVGMFGRYSGSAQGSAAGVVSIGQGVDPSLIPSWFTGLTATVQSQVTGGYLNNFESTLTLTTDAAPVPEPSSVLVFLAAAGCVGYRRVRRAAADRLNGMRT</sequence>
<dbReference type="AlphaFoldDB" id="A0A1U7CS53"/>
<dbReference type="OrthoDB" id="300864at2"/>
<dbReference type="InterPro" id="IPR013424">
    <property type="entry name" value="Ice-binding_C"/>
</dbReference>
<proteinExistence type="predicted"/>
<gene>
    <name evidence="1" type="ORF">BSF38_03254</name>
</gene>
<dbReference type="KEGG" id="pbor:BSF38_03254"/>
<dbReference type="EMBL" id="CP019082">
    <property type="protein sequence ID" value="APW61726.1"/>
    <property type="molecule type" value="Genomic_DNA"/>
</dbReference>
<dbReference type="NCBIfam" id="TIGR02595">
    <property type="entry name" value="PEP_CTERM"/>
    <property type="match status" value="1"/>
</dbReference>
<evidence type="ECO:0000313" key="2">
    <source>
        <dbReference type="Proteomes" id="UP000186309"/>
    </source>
</evidence>
<organism evidence="1 2">
    <name type="scientific">Paludisphaera borealis</name>
    <dbReference type="NCBI Taxonomy" id="1387353"/>
    <lineage>
        <taxon>Bacteria</taxon>
        <taxon>Pseudomonadati</taxon>
        <taxon>Planctomycetota</taxon>
        <taxon>Planctomycetia</taxon>
        <taxon>Isosphaerales</taxon>
        <taxon>Isosphaeraceae</taxon>
        <taxon>Paludisphaera</taxon>
    </lineage>
</organism>
<dbReference type="STRING" id="1387353.BSF38_03254"/>
<accession>A0A1U7CS53</accession>
<protein>
    <recommendedName>
        <fullName evidence="3">PEP-CTERM protein-sorting domain-containing protein</fullName>
    </recommendedName>
</protein>
<keyword evidence="2" id="KW-1185">Reference proteome</keyword>
<name>A0A1U7CS53_9BACT</name>
<dbReference type="Proteomes" id="UP000186309">
    <property type="component" value="Chromosome"/>
</dbReference>
<dbReference type="RefSeq" id="WP_076347300.1">
    <property type="nucleotide sequence ID" value="NZ_CP019082.1"/>
</dbReference>
<reference evidence="2" key="1">
    <citation type="submission" date="2016-12" db="EMBL/GenBank/DDBJ databases">
        <title>Comparative genomics of four Isosphaeraceae planctomycetes: a common pool of plasmids and glycoside hydrolase genes.</title>
        <authorList>
            <person name="Ivanova A."/>
        </authorList>
    </citation>
    <scope>NUCLEOTIDE SEQUENCE [LARGE SCALE GENOMIC DNA]</scope>
    <source>
        <strain evidence="2">PX4</strain>
    </source>
</reference>